<evidence type="ECO:0000313" key="12">
    <source>
        <dbReference type="EMBL" id="ONK80613.1"/>
    </source>
</evidence>
<dbReference type="PANTHER" id="PTHR33021:SF234">
    <property type="entry name" value="EARLY NODULIN-LIKE PROTEIN 7"/>
    <property type="match status" value="1"/>
</dbReference>
<proteinExistence type="inferred from homology"/>
<comment type="subcellular location">
    <subcellularLocation>
        <location evidence="9">Endomembrane system</location>
        <topology evidence="9">Lipid-anchor</topology>
    </subcellularLocation>
    <subcellularLocation>
        <location evidence="1">Membrane</location>
        <topology evidence="1">Lipid-anchor</topology>
        <topology evidence="1">GPI-anchor</topology>
    </subcellularLocation>
</comment>
<feature type="domain" description="Phytocyanin" evidence="11">
    <location>
        <begin position="25"/>
        <end position="127"/>
    </location>
</feature>
<feature type="chain" id="PRO_5024280848" description="Phytocyanin domain-containing protein" evidence="10">
    <location>
        <begin position="19"/>
        <end position="167"/>
    </location>
</feature>
<name>A0A5P1FSG5_ASPOF</name>
<dbReference type="Proteomes" id="UP000243459">
    <property type="component" value="Chromosome 1"/>
</dbReference>
<evidence type="ECO:0000313" key="13">
    <source>
        <dbReference type="Proteomes" id="UP000243459"/>
    </source>
</evidence>
<dbReference type="AlphaFoldDB" id="A0A5P1FSG5"/>
<dbReference type="GO" id="GO:0012505">
    <property type="term" value="C:endomembrane system"/>
    <property type="evidence" value="ECO:0007669"/>
    <property type="project" value="UniProtKB-SubCell"/>
</dbReference>
<evidence type="ECO:0000256" key="3">
    <source>
        <dbReference type="ARBA" id="ARBA00022729"/>
    </source>
</evidence>
<dbReference type="GO" id="GO:0005886">
    <property type="term" value="C:plasma membrane"/>
    <property type="evidence" value="ECO:0007669"/>
    <property type="project" value="TreeGrafter"/>
</dbReference>
<dbReference type="OrthoDB" id="1933543at2759"/>
<evidence type="ECO:0000256" key="8">
    <source>
        <dbReference type="ARBA" id="ARBA00035011"/>
    </source>
</evidence>
<dbReference type="InterPro" id="IPR003245">
    <property type="entry name" value="Phytocyanin_dom"/>
</dbReference>
<organism evidence="12 13">
    <name type="scientific">Asparagus officinalis</name>
    <name type="common">Garden asparagus</name>
    <dbReference type="NCBI Taxonomy" id="4686"/>
    <lineage>
        <taxon>Eukaryota</taxon>
        <taxon>Viridiplantae</taxon>
        <taxon>Streptophyta</taxon>
        <taxon>Embryophyta</taxon>
        <taxon>Tracheophyta</taxon>
        <taxon>Spermatophyta</taxon>
        <taxon>Magnoliopsida</taxon>
        <taxon>Liliopsida</taxon>
        <taxon>Asparagales</taxon>
        <taxon>Asparagaceae</taxon>
        <taxon>Asparagoideae</taxon>
        <taxon>Asparagus</taxon>
    </lineage>
</organism>
<keyword evidence="6" id="KW-0325">Glycoprotein</keyword>
<dbReference type="Gene3D" id="2.60.40.420">
    <property type="entry name" value="Cupredoxins - blue copper proteins"/>
    <property type="match status" value="1"/>
</dbReference>
<evidence type="ECO:0000256" key="10">
    <source>
        <dbReference type="SAM" id="SignalP"/>
    </source>
</evidence>
<comment type="similarity">
    <text evidence="8">Belongs to the early nodulin-like (ENODL) family.</text>
</comment>
<dbReference type="InterPro" id="IPR008972">
    <property type="entry name" value="Cupredoxin"/>
</dbReference>
<dbReference type="PROSITE" id="PS51485">
    <property type="entry name" value="PHYTOCYANIN"/>
    <property type="match status" value="1"/>
</dbReference>
<accession>A0A5P1FSG5</accession>
<evidence type="ECO:0000259" key="11">
    <source>
        <dbReference type="PROSITE" id="PS51485"/>
    </source>
</evidence>
<evidence type="ECO:0000256" key="1">
    <source>
        <dbReference type="ARBA" id="ARBA00004589"/>
    </source>
</evidence>
<dbReference type="OMA" id="APCALFM"/>
<protein>
    <recommendedName>
        <fullName evidence="11">Phytocyanin domain-containing protein</fullName>
    </recommendedName>
</protein>
<dbReference type="PANTHER" id="PTHR33021">
    <property type="entry name" value="BLUE COPPER PROTEIN"/>
    <property type="match status" value="1"/>
</dbReference>
<evidence type="ECO:0000256" key="5">
    <source>
        <dbReference type="ARBA" id="ARBA00023157"/>
    </source>
</evidence>
<evidence type="ECO:0000256" key="6">
    <source>
        <dbReference type="ARBA" id="ARBA00023180"/>
    </source>
</evidence>
<dbReference type="SUPFAM" id="SSF49503">
    <property type="entry name" value="Cupredoxins"/>
    <property type="match status" value="1"/>
</dbReference>
<dbReference type="GO" id="GO:0009055">
    <property type="term" value="F:electron transfer activity"/>
    <property type="evidence" value="ECO:0007669"/>
    <property type="project" value="InterPro"/>
</dbReference>
<keyword evidence="2" id="KW-0336">GPI-anchor</keyword>
<dbReference type="EMBL" id="CM007381">
    <property type="protein sequence ID" value="ONK80613.1"/>
    <property type="molecule type" value="Genomic_DNA"/>
</dbReference>
<reference evidence="13" key="1">
    <citation type="journal article" date="2017" name="Nat. Commun.">
        <title>The asparagus genome sheds light on the origin and evolution of a young Y chromosome.</title>
        <authorList>
            <person name="Harkess A."/>
            <person name="Zhou J."/>
            <person name="Xu C."/>
            <person name="Bowers J.E."/>
            <person name="Van der Hulst R."/>
            <person name="Ayyampalayam S."/>
            <person name="Mercati F."/>
            <person name="Riccardi P."/>
            <person name="McKain M.R."/>
            <person name="Kakrana A."/>
            <person name="Tang H."/>
            <person name="Ray J."/>
            <person name="Groenendijk J."/>
            <person name="Arikit S."/>
            <person name="Mathioni S.M."/>
            <person name="Nakano M."/>
            <person name="Shan H."/>
            <person name="Telgmann-Rauber A."/>
            <person name="Kanno A."/>
            <person name="Yue Z."/>
            <person name="Chen H."/>
            <person name="Li W."/>
            <person name="Chen Y."/>
            <person name="Xu X."/>
            <person name="Zhang Y."/>
            <person name="Luo S."/>
            <person name="Chen H."/>
            <person name="Gao J."/>
            <person name="Mao Z."/>
            <person name="Pires J.C."/>
            <person name="Luo M."/>
            <person name="Kudrna D."/>
            <person name="Wing R.A."/>
            <person name="Meyers B.C."/>
            <person name="Yi K."/>
            <person name="Kong H."/>
            <person name="Lavrijsen P."/>
            <person name="Sunseri F."/>
            <person name="Falavigna A."/>
            <person name="Ye Y."/>
            <person name="Leebens-Mack J.H."/>
            <person name="Chen G."/>
        </authorList>
    </citation>
    <scope>NUCLEOTIDE SEQUENCE [LARGE SCALE GENOMIC DNA]</scope>
    <source>
        <strain evidence="13">cv. DH0086</strain>
    </source>
</reference>
<keyword evidence="4" id="KW-0472">Membrane</keyword>
<evidence type="ECO:0000256" key="9">
    <source>
        <dbReference type="ARBA" id="ARBA00037868"/>
    </source>
</evidence>
<dbReference type="Gramene" id="ONK80613">
    <property type="protein sequence ID" value="ONK80613"/>
    <property type="gene ID" value="A4U43_C01F19800"/>
</dbReference>
<keyword evidence="3 10" id="KW-0732">Signal</keyword>
<dbReference type="FunFam" id="2.60.40.420:FF:000010">
    <property type="entry name" value="Early nodulin-like protein 1"/>
    <property type="match status" value="1"/>
</dbReference>
<dbReference type="Pfam" id="PF02298">
    <property type="entry name" value="Cu_bind_like"/>
    <property type="match status" value="1"/>
</dbReference>
<evidence type="ECO:0000256" key="7">
    <source>
        <dbReference type="ARBA" id="ARBA00023288"/>
    </source>
</evidence>
<keyword evidence="7" id="KW-0449">Lipoprotein</keyword>
<keyword evidence="13" id="KW-1185">Reference proteome</keyword>
<sequence>MGMSSSLSLFLLLVPSMAITIGAVNVYKVGDNDGWRVPAGNDPHFYETWANKIKFLVGDSIVFEYRNDSVVTVSKRGYYHCNETKHASVSKDGSTVFLLDKPGFFYFASGDAERCKKGQRLMVDVVGSPASLVPAPSPPPSAAASLTVAIGTWSLSLVFLHCSSFLF</sequence>
<dbReference type="GO" id="GO:0098552">
    <property type="term" value="C:side of membrane"/>
    <property type="evidence" value="ECO:0007669"/>
    <property type="project" value="UniProtKB-KW"/>
</dbReference>
<evidence type="ECO:0000256" key="2">
    <source>
        <dbReference type="ARBA" id="ARBA00022622"/>
    </source>
</evidence>
<dbReference type="InterPro" id="IPR039391">
    <property type="entry name" value="Phytocyanin-like"/>
</dbReference>
<evidence type="ECO:0000256" key="4">
    <source>
        <dbReference type="ARBA" id="ARBA00023136"/>
    </source>
</evidence>
<feature type="signal peptide" evidence="10">
    <location>
        <begin position="1"/>
        <end position="18"/>
    </location>
</feature>
<gene>
    <name evidence="12" type="ORF">A4U43_C01F19800</name>
</gene>
<keyword evidence="5" id="KW-1015">Disulfide bond</keyword>